<reference evidence="2 3" key="1">
    <citation type="submission" date="2018-08" db="EMBL/GenBank/DDBJ databases">
        <title>Recombination of ecologically and evolutionarily significant loci maintains genetic cohesion in the Pseudomonas syringae species complex.</title>
        <authorList>
            <person name="Dillon M."/>
            <person name="Thakur S."/>
            <person name="Almeida R.N.D."/>
            <person name="Weir B.S."/>
            <person name="Guttman D.S."/>
        </authorList>
    </citation>
    <scope>NUCLEOTIDE SEQUENCE [LARGE SCALE GENOMIC DNA]</scope>
    <source>
        <strain evidence="2 3">NCPPB2445</strain>
    </source>
</reference>
<dbReference type="Gene3D" id="3.40.109.10">
    <property type="entry name" value="NADH Oxidase"/>
    <property type="match status" value="1"/>
</dbReference>
<dbReference type="InterPro" id="IPR050627">
    <property type="entry name" value="Nitroreductase/BluB"/>
</dbReference>
<accession>A0A3M3EK48</accession>
<dbReference type="EMBL" id="RBOJ01000072">
    <property type="protein sequence ID" value="RMM49891.1"/>
    <property type="molecule type" value="Genomic_DNA"/>
</dbReference>
<gene>
    <name evidence="2" type="ORF">ALQ77_02898</name>
</gene>
<comment type="caution">
    <text evidence="2">The sequence shown here is derived from an EMBL/GenBank/DDBJ whole genome shotgun (WGS) entry which is preliminary data.</text>
</comment>
<evidence type="ECO:0000313" key="2">
    <source>
        <dbReference type="EMBL" id="RMM49891.1"/>
    </source>
</evidence>
<dbReference type="STRING" id="47879.AXG94_02215"/>
<dbReference type="CDD" id="cd02136">
    <property type="entry name" value="PnbA_NfnB-like"/>
    <property type="match status" value="1"/>
</dbReference>
<dbReference type="Proteomes" id="UP000270661">
    <property type="component" value="Unassembled WGS sequence"/>
</dbReference>
<name>A0A3M3EK48_9PSED</name>
<dbReference type="SUPFAM" id="SSF55469">
    <property type="entry name" value="FMN-dependent nitroreductase-like"/>
    <property type="match status" value="1"/>
</dbReference>
<evidence type="ECO:0000313" key="3">
    <source>
        <dbReference type="Proteomes" id="UP000270661"/>
    </source>
</evidence>
<sequence length="186" mass="20252">MNLTQAISGRRSTRDYTSEPVDEKLICRLIEAAVQAPSAMNQQPWTFTVIRDQALLERVSREAKAWMLATMPAGNHSSHFQALLGQDSFQIFYHAPVLVLISGNAPGQWMVEDCALAAENLMLAAYAEGLGTCWIGFAQGFLNTPQGKHALGLASEWTPVAPIIVGHPKSAPVAIAHKPPEIHWIG</sequence>
<dbReference type="Pfam" id="PF00881">
    <property type="entry name" value="Nitroreductase"/>
    <property type="match status" value="1"/>
</dbReference>
<dbReference type="RefSeq" id="WP_024777221.1">
    <property type="nucleotide sequence ID" value="NZ_CP014262.1"/>
</dbReference>
<keyword evidence="3" id="KW-1185">Reference proteome</keyword>
<dbReference type="PANTHER" id="PTHR23026:SF123">
    <property type="entry name" value="NAD(P)H NITROREDUCTASE RV3131-RELATED"/>
    <property type="match status" value="1"/>
</dbReference>
<dbReference type="OrthoDB" id="9784375at2"/>
<evidence type="ECO:0000259" key="1">
    <source>
        <dbReference type="Pfam" id="PF00881"/>
    </source>
</evidence>
<dbReference type="PANTHER" id="PTHR23026">
    <property type="entry name" value="NADPH NITROREDUCTASE"/>
    <property type="match status" value="1"/>
</dbReference>
<proteinExistence type="predicted"/>
<dbReference type="GeneID" id="55643156"/>
<dbReference type="AlphaFoldDB" id="A0A3M3EK48"/>
<dbReference type="GO" id="GO:0016491">
    <property type="term" value="F:oxidoreductase activity"/>
    <property type="evidence" value="ECO:0007669"/>
    <property type="project" value="InterPro"/>
</dbReference>
<dbReference type="InterPro" id="IPR000415">
    <property type="entry name" value="Nitroreductase-like"/>
</dbReference>
<organism evidence="2 3">
    <name type="scientific">Pseudomonas corrugata</name>
    <dbReference type="NCBI Taxonomy" id="47879"/>
    <lineage>
        <taxon>Bacteria</taxon>
        <taxon>Pseudomonadati</taxon>
        <taxon>Pseudomonadota</taxon>
        <taxon>Gammaproteobacteria</taxon>
        <taxon>Pseudomonadales</taxon>
        <taxon>Pseudomonadaceae</taxon>
        <taxon>Pseudomonas</taxon>
    </lineage>
</organism>
<protein>
    <recommendedName>
        <fullName evidence="1">Nitroreductase domain-containing protein</fullName>
    </recommendedName>
</protein>
<dbReference type="KEGG" id="pcg:AXG94_02215"/>
<dbReference type="InterPro" id="IPR029479">
    <property type="entry name" value="Nitroreductase"/>
</dbReference>
<feature type="domain" description="Nitroreductase" evidence="1">
    <location>
        <begin position="7"/>
        <end position="167"/>
    </location>
</feature>